<name>A0ABW7Y172_STRCE</name>
<dbReference type="EMBL" id="JBITDC010000004">
    <property type="protein sequence ID" value="MFI5675733.1"/>
    <property type="molecule type" value="Genomic_DNA"/>
</dbReference>
<dbReference type="InterPro" id="IPR037523">
    <property type="entry name" value="VOC_core"/>
</dbReference>
<evidence type="ECO:0000313" key="4">
    <source>
        <dbReference type="Proteomes" id="UP001612415"/>
    </source>
</evidence>
<dbReference type="Pfam" id="PF00903">
    <property type="entry name" value="Glyoxalase"/>
    <property type="match status" value="1"/>
</dbReference>
<dbReference type="Proteomes" id="UP001612415">
    <property type="component" value="Unassembled WGS sequence"/>
</dbReference>
<gene>
    <name evidence="3" type="ORF">ACIA8P_13805</name>
</gene>
<feature type="region of interest" description="Disordered" evidence="1">
    <location>
        <begin position="25"/>
        <end position="46"/>
    </location>
</feature>
<feature type="domain" description="VOC" evidence="2">
    <location>
        <begin position="60"/>
        <end position="196"/>
    </location>
</feature>
<dbReference type="Gene3D" id="3.10.180.10">
    <property type="entry name" value="2,3-Dihydroxybiphenyl 1,2-Dioxygenase, domain 1"/>
    <property type="match status" value="1"/>
</dbReference>
<sequence length="261" mass="27670">MLLPGRPYGIPGHVDAALLSAREATGSSSPTVRGAGNTTFLSPKTSDNNRAQEVHVMDMKLEVVVVPVSDVDRAKDFYTALGWRLDADVTTSEGFRVVQVTPPGSPASVIFGTSVTSQTPGSAQGLHLIVDDIDVARGELKELGADPSDVFHDTGGVFHHAGTDARVPGPDPQRGSYGSFLSFSDPDGNGWILQEVTTRLPGRLDTTTTSFASVDGLADALRRAAAAHGEHEARTGAEDPDWPDWYARYMVSEQAGTELPS</sequence>
<protein>
    <submittedName>
        <fullName evidence="3">VOC family protein</fullName>
    </submittedName>
</protein>
<dbReference type="PROSITE" id="PS51819">
    <property type="entry name" value="VOC"/>
    <property type="match status" value="1"/>
</dbReference>
<evidence type="ECO:0000256" key="1">
    <source>
        <dbReference type="SAM" id="MobiDB-lite"/>
    </source>
</evidence>
<evidence type="ECO:0000313" key="3">
    <source>
        <dbReference type="EMBL" id="MFI5675733.1"/>
    </source>
</evidence>
<dbReference type="SUPFAM" id="SSF54593">
    <property type="entry name" value="Glyoxalase/Bleomycin resistance protein/Dihydroxybiphenyl dioxygenase"/>
    <property type="match status" value="1"/>
</dbReference>
<accession>A0ABW7Y172</accession>
<keyword evidence="4" id="KW-1185">Reference proteome</keyword>
<comment type="caution">
    <text evidence="3">The sequence shown here is derived from an EMBL/GenBank/DDBJ whole genome shotgun (WGS) entry which is preliminary data.</text>
</comment>
<reference evidence="3 4" key="1">
    <citation type="submission" date="2024-10" db="EMBL/GenBank/DDBJ databases">
        <title>The Natural Products Discovery Center: Release of the First 8490 Sequenced Strains for Exploring Actinobacteria Biosynthetic Diversity.</title>
        <authorList>
            <person name="Kalkreuter E."/>
            <person name="Kautsar S.A."/>
            <person name="Yang D."/>
            <person name="Bader C.D."/>
            <person name="Teijaro C.N."/>
            <person name="Fluegel L."/>
            <person name="Davis C.M."/>
            <person name="Simpson J.R."/>
            <person name="Lauterbach L."/>
            <person name="Steele A.D."/>
            <person name="Gui C."/>
            <person name="Meng S."/>
            <person name="Li G."/>
            <person name="Viehrig K."/>
            <person name="Ye F."/>
            <person name="Su P."/>
            <person name="Kiefer A.F."/>
            <person name="Nichols A."/>
            <person name="Cepeda A.J."/>
            <person name="Yan W."/>
            <person name="Fan B."/>
            <person name="Jiang Y."/>
            <person name="Adhikari A."/>
            <person name="Zheng C.-J."/>
            <person name="Schuster L."/>
            <person name="Cowan T.M."/>
            <person name="Smanski M.J."/>
            <person name="Chevrette M.G."/>
            <person name="De Carvalho L.P.S."/>
            <person name="Shen B."/>
        </authorList>
    </citation>
    <scope>NUCLEOTIDE SEQUENCE [LARGE SCALE GENOMIC DNA]</scope>
    <source>
        <strain evidence="3 4">NPDC051599</strain>
    </source>
</reference>
<dbReference type="InterPro" id="IPR029068">
    <property type="entry name" value="Glyas_Bleomycin-R_OHBP_Dase"/>
</dbReference>
<evidence type="ECO:0000259" key="2">
    <source>
        <dbReference type="PROSITE" id="PS51819"/>
    </source>
</evidence>
<proteinExistence type="predicted"/>
<organism evidence="3 4">
    <name type="scientific">Streptomyces cellulosae</name>
    <dbReference type="NCBI Taxonomy" id="1968"/>
    <lineage>
        <taxon>Bacteria</taxon>
        <taxon>Bacillati</taxon>
        <taxon>Actinomycetota</taxon>
        <taxon>Actinomycetes</taxon>
        <taxon>Kitasatosporales</taxon>
        <taxon>Streptomycetaceae</taxon>
        <taxon>Streptomyces</taxon>
    </lineage>
</organism>
<dbReference type="InterPro" id="IPR004360">
    <property type="entry name" value="Glyas_Fos-R_dOase_dom"/>
</dbReference>
<dbReference type="RefSeq" id="WP_398656514.1">
    <property type="nucleotide sequence ID" value="NZ_JBITDC010000004.1"/>
</dbReference>